<sequence>MAVLEATGVPQPPDLRDVESIGNRLDIFVKRKFVIIGGEEDFQELQRESKRSKASNGCHPAMLYRKQDRPDRASAAELAYELSAAKERIRSAQMLAERAEQAMAAKVAEEFRVRSVKKRGVEMLAAHAANGL</sequence>
<reference evidence="2 3" key="1">
    <citation type="journal article" date="2024" name="Science">
        <title>Giant polyketide synthase enzymes in the biosynthesis of giant marine polyether toxins.</title>
        <authorList>
            <person name="Fallon T.R."/>
            <person name="Shende V.V."/>
            <person name="Wierzbicki I.H."/>
            <person name="Pendleton A.L."/>
            <person name="Watervoot N.F."/>
            <person name="Auber R.P."/>
            <person name="Gonzalez D.J."/>
            <person name="Wisecaver J.H."/>
            <person name="Moore B.S."/>
        </authorList>
    </citation>
    <scope>NUCLEOTIDE SEQUENCE [LARGE SCALE GENOMIC DNA]</scope>
    <source>
        <strain evidence="2 3">12B1</strain>
    </source>
</reference>
<dbReference type="AlphaFoldDB" id="A0AB34JXK7"/>
<proteinExistence type="predicted"/>
<evidence type="ECO:0000313" key="3">
    <source>
        <dbReference type="Proteomes" id="UP001515480"/>
    </source>
</evidence>
<feature type="region of interest" description="Disordered" evidence="1">
    <location>
        <begin position="46"/>
        <end position="67"/>
    </location>
</feature>
<keyword evidence="3" id="KW-1185">Reference proteome</keyword>
<gene>
    <name evidence="2" type="ORF">AB1Y20_020244</name>
</gene>
<accession>A0AB34JXK7</accession>
<evidence type="ECO:0000256" key="1">
    <source>
        <dbReference type="SAM" id="MobiDB-lite"/>
    </source>
</evidence>
<organism evidence="2 3">
    <name type="scientific">Prymnesium parvum</name>
    <name type="common">Toxic golden alga</name>
    <dbReference type="NCBI Taxonomy" id="97485"/>
    <lineage>
        <taxon>Eukaryota</taxon>
        <taxon>Haptista</taxon>
        <taxon>Haptophyta</taxon>
        <taxon>Prymnesiophyceae</taxon>
        <taxon>Prymnesiales</taxon>
        <taxon>Prymnesiaceae</taxon>
        <taxon>Prymnesium</taxon>
    </lineage>
</organism>
<comment type="caution">
    <text evidence="2">The sequence shown here is derived from an EMBL/GenBank/DDBJ whole genome shotgun (WGS) entry which is preliminary data.</text>
</comment>
<name>A0AB34JXK7_PRYPA</name>
<protein>
    <submittedName>
        <fullName evidence="2">Uncharacterized protein</fullName>
    </submittedName>
</protein>
<dbReference type="Proteomes" id="UP001515480">
    <property type="component" value="Unassembled WGS sequence"/>
</dbReference>
<evidence type="ECO:0000313" key="2">
    <source>
        <dbReference type="EMBL" id="KAL1525385.1"/>
    </source>
</evidence>
<dbReference type="EMBL" id="JBGBPQ010000004">
    <property type="protein sequence ID" value="KAL1525385.1"/>
    <property type="molecule type" value="Genomic_DNA"/>
</dbReference>